<gene>
    <name evidence="3" type="ORF">GCM10022215_27770</name>
</gene>
<reference evidence="4" key="1">
    <citation type="journal article" date="2019" name="Int. J. Syst. Evol. Microbiol.">
        <title>The Global Catalogue of Microorganisms (GCM) 10K type strain sequencing project: providing services to taxonomists for standard genome sequencing and annotation.</title>
        <authorList>
            <consortium name="The Broad Institute Genomics Platform"/>
            <consortium name="The Broad Institute Genome Sequencing Center for Infectious Disease"/>
            <person name="Wu L."/>
            <person name="Ma J."/>
        </authorList>
    </citation>
    <scope>NUCLEOTIDE SEQUENCE [LARGE SCALE GENOMIC DNA]</scope>
    <source>
        <strain evidence="4">JCM 16703</strain>
    </source>
</reference>
<proteinExistence type="predicted"/>
<comment type="caution">
    <text evidence="3">The sequence shown here is derived from an EMBL/GenBank/DDBJ whole genome shotgun (WGS) entry which is preliminary data.</text>
</comment>
<accession>A0ABP7XNG3</accession>
<feature type="signal peptide" evidence="2">
    <location>
        <begin position="1"/>
        <end position="30"/>
    </location>
</feature>
<evidence type="ECO:0000256" key="2">
    <source>
        <dbReference type="SAM" id="SignalP"/>
    </source>
</evidence>
<keyword evidence="4" id="KW-1185">Reference proteome</keyword>
<dbReference type="EMBL" id="BAAAZH010000020">
    <property type="protein sequence ID" value="GAA4122167.1"/>
    <property type="molecule type" value="Genomic_DNA"/>
</dbReference>
<sequence>MSLRAARISLAVTTCAALPLLLTTAPRAGAVPTPEEYACEEVAGYAAPIPTSLGATRAPGGADVTVTAAIGSAIDRGTVTGLGGTAPGPSIRYAADPTRVGFGPDARRPRVEFDPDDDSGLCASSGVVAGY</sequence>
<evidence type="ECO:0000313" key="4">
    <source>
        <dbReference type="Proteomes" id="UP001501495"/>
    </source>
</evidence>
<dbReference type="Proteomes" id="UP001501495">
    <property type="component" value="Unassembled WGS sequence"/>
</dbReference>
<keyword evidence="2" id="KW-0732">Signal</keyword>
<dbReference type="RefSeq" id="WP_344734045.1">
    <property type="nucleotide sequence ID" value="NZ_BAAAZH010000020.1"/>
</dbReference>
<evidence type="ECO:0000256" key="1">
    <source>
        <dbReference type="SAM" id="MobiDB-lite"/>
    </source>
</evidence>
<evidence type="ECO:0000313" key="3">
    <source>
        <dbReference type="EMBL" id="GAA4122167.1"/>
    </source>
</evidence>
<feature type="region of interest" description="Disordered" evidence="1">
    <location>
        <begin position="79"/>
        <end position="118"/>
    </location>
</feature>
<organism evidence="3 4">
    <name type="scientific">Nocardioides fonticola</name>
    <dbReference type="NCBI Taxonomy" id="450363"/>
    <lineage>
        <taxon>Bacteria</taxon>
        <taxon>Bacillati</taxon>
        <taxon>Actinomycetota</taxon>
        <taxon>Actinomycetes</taxon>
        <taxon>Propionibacteriales</taxon>
        <taxon>Nocardioidaceae</taxon>
        <taxon>Nocardioides</taxon>
    </lineage>
</organism>
<protein>
    <submittedName>
        <fullName evidence="3">Uncharacterized protein</fullName>
    </submittedName>
</protein>
<feature type="chain" id="PRO_5047045700" evidence="2">
    <location>
        <begin position="31"/>
        <end position="131"/>
    </location>
</feature>
<name>A0ABP7XNG3_9ACTN</name>